<organism evidence="1 2">
    <name type="scientific">Drosophila gunungcola</name>
    <name type="common">fruit fly</name>
    <dbReference type="NCBI Taxonomy" id="103775"/>
    <lineage>
        <taxon>Eukaryota</taxon>
        <taxon>Metazoa</taxon>
        <taxon>Ecdysozoa</taxon>
        <taxon>Arthropoda</taxon>
        <taxon>Hexapoda</taxon>
        <taxon>Insecta</taxon>
        <taxon>Pterygota</taxon>
        <taxon>Neoptera</taxon>
        <taxon>Endopterygota</taxon>
        <taxon>Diptera</taxon>
        <taxon>Brachycera</taxon>
        <taxon>Muscomorpha</taxon>
        <taxon>Ephydroidea</taxon>
        <taxon>Drosophilidae</taxon>
        <taxon>Drosophila</taxon>
        <taxon>Sophophora</taxon>
    </lineage>
</organism>
<dbReference type="EMBL" id="JAMKOV010000006">
    <property type="protein sequence ID" value="KAI8038987.1"/>
    <property type="molecule type" value="Genomic_DNA"/>
</dbReference>
<sequence length="47" mass="5239">MTHFGTFGCCCSPGTQKFAHKLNIVWPSLTDIDINDVSPAILSRRFL</sequence>
<proteinExistence type="predicted"/>
<name>A0A9Q0BNI1_9MUSC</name>
<comment type="caution">
    <text evidence="1">The sequence shown here is derived from an EMBL/GenBank/DDBJ whole genome shotgun (WGS) entry which is preliminary data.</text>
</comment>
<evidence type="ECO:0000313" key="1">
    <source>
        <dbReference type="EMBL" id="KAI8038987.1"/>
    </source>
</evidence>
<evidence type="ECO:0000313" key="2">
    <source>
        <dbReference type="Proteomes" id="UP001059596"/>
    </source>
</evidence>
<keyword evidence="2" id="KW-1185">Reference proteome</keyword>
<reference evidence="1" key="1">
    <citation type="journal article" date="2023" name="Genome Biol. Evol.">
        <title>Long-read-based Genome Assembly of Drosophila gunungcola Reveals Fewer Chemosensory Genes in Flower-breeding Species.</title>
        <authorList>
            <person name="Negi A."/>
            <person name="Liao B.Y."/>
            <person name="Yeh S.D."/>
        </authorList>
    </citation>
    <scope>NUCLEOTIDE SEQUENCE</scope>
    <source>
        <strain evidence="1">Sukarami</strain>
    </source>
</reference>
<dbReference type="Proteomes" id="UP001059596">
    <property type="component" value="Unassembled WGS sequence"/>
</dbReference>
<accession>A0A9Q0BNI1</accession>
<dbReference type="AlphaFoldDB" id="A0A9Q0BNI1"/>
<gene>
    <name evidence="1" type="ORF">M5D96_007697</name>
</gene>
<protein>
    <submittedName>
        <fullName evidence="1">Uncharacterized protein</fullName>
    </submittedName>
</protein>